<feature type="compositionally biased region" description="Polar residues" evidence="1">
    <location>
        <begin position="86"/>
        <end position="104"/>
    </location>
</feature>
<name>A0A0C9YIH8_9AGAM</name>
<dbReference type="HOGENOM" id="CLU_1886576_0_0_1"/>
<dbReference type="AlphaFoldDB" id="A0A0C9YIH8"/>
<dbReference type="Proteomes" id="UP000054018">
    <property type="component" value="Unassembled WGS sequence"/>
</dbReference>
<feature type="region of interest" description="Disordered" evidence="1">
    <location>
        <begin position="58"/>
        <end position="111"/>
    </location>
</feature>
<protein>
    <submittedName>
        <fullName evidence="2">Uncharacterized protein</fullName>
    </submittedName>
</protein>
<accession>A0A0C9YIH8</accession>
<dbReference type="EMBL" id="KN833987">
    <property type="protein sequence ID" value="KIK13574.1"/>
    <property type="molecule type" value="Genomic_DNA"/>
</dbReference>
<evidence type="ECO:0000313" key="2">
    <source>
        <dbReference type="EMBL" id="KIK13574.1"/>
    </source>
</evidence>
<evidence type="ECO:0000256" key="1">
    <source>
        <dbReference type="SAM" id="MobiDB-lite"/>
    </source>
</evidence>
<sequence>MGELVKTWPEAVQFQSKGFKYWECMHQFVPPDKARGINAHHATGSHFFVQSSQVMPMSSQFSSTTTQAHIPPSMPPPVYPSSSQPTTHFQLPSASRPTVQNSSDDVAHHKLPSNTCNIVKSDEGEWGEARKSLFG</sequence>
<reference evidence="3" key="2">
    <citation type="submission" date="2015-01" db="EMBL/GenBank/DDBJ databases">
        <title>Evolutionary Origins and Diversification of the Mycorrhizal Mutualists.</title>
        <authorList>
            <consortium name="DOE Joint Genome Institute"/>
            <consortium name="Mycorrhizal Genomics Consortium"/>
            <person name="Kohler A."/>
            <person name="Kuo A."/>
            <person name="Nagy L.G."/>
            <person name="Floudas D."/>
            <person name="Copeland A."/>
            <person name="Barry K.W."/>
            <person name="Cichocki N."/>
            <person name="Veneault-Fourrey C."/>
            <person name="LaButti K."/>
            <person name="Lindquist E.A."/>
            <person name="Lipzen A."/>
            <person name="Lundell T."/>
            <person name="Morin E."/>
            <person name="Murat C."/>
            <person name="Riley R."/>
            <person name="Ohm R."/>
            <person name="Sun H."/>
            <person name="Tunlid A."/>
            <person name="Henrissat B."/>
            <person name="Grigoriev I.V."/>
            <person name="Hibbett D.S."/>
            <person name="Martin F."/>
        </authorList>
    </citation>
    <scope>NUCLEOTIDE SEQUENCE [LARGE SCALE GENOMIC DNA]</scope>
    <source>
        <strain evidence="3">441</strain>
    </source>
</reference>
<gene>
    <name evidence="2" type="ORF">PISMIDRAFT_17898</name>
</gene>
<reference evidence="2 3" key="1">
    <citation type="submission" date="2014-04" db="EMBL/GenBank/DDBJ databases">
        <authorList>
            <consortium name="DOE Joint Genome Institute"/>
            <person name="Kuo A."/>
            <person name="Kohler A."/>
            <person name="Costa M.D."/>
            <person name="Nagy L.G."/>
            <person name="Floudas D."/>
            <person name="Copeland A."/>
            <person name="Barry K.W."/>
            <person name="Cichocki N."/>
            <person name="Veneault-Fourrey C."/>
            <person name="LaButti K."/>
            <person name="Lindquist E.A."/>
            <person name="Lipzen A."/>
            <person name="Lundell T."/>
            <person name="Morin E."/>
            <person name="Murat C."/>
            <person name="Sun H."/>
            <person name="Tunlid A."/>
            <person name="Henrissat B."/>
            <person name="Grigoriev I.V."/>
            <person name="Hibbett D.S."/>
            <person name="Martin F."/>
            <person name="Nordberg H.P."/>
            <person name="Cantor M.N."/>
            <person name="Hua S.X."/>
        </authorList>
    </citation>
    <scope>NUCLEOTIDE SEQUENCE [LARGE SCALE GENOMIC DNA]</scope>
    <source>
        <strain evidence="2 3">441</strain>
    </source>
</reference>
<organism evidence="2 3">
    <name type="scientific">Pisolithus microcarpus 441</name>
    <dbReference type="NCBI Taxonomy" id="765257"/>
    <lineage>
        <taxon>Eukaryota</taxon>
        <taxon>Fungi</taxon>
        <taxon>Dikarya</taxon>
        <taxon>Basidiomycota</taxon>
        <taxon>Agaricomycotina</taxon>
        <taxon>Agaricomycetes</taxon>
        <taxon>Agaricomycetidae</taxon>
        <taxon>Boletales</taxon>
        <taxon>Sclerodermatineae</taxon>
        <taxon>Pisolithaceae</taxon>
        <taxon>Pisolithus</taxon>
    </lineage>
</organism>
<evidence type="ECO:0000313" key="3">
    <source>
        <dbReference type="Proteomes" id="UP000054018"/>
    </source>
</evidence>
<proteinExistence type="predicted"/>
<keyword evidence="3" id="KW-1185">Reference proteome</keyword>